<feature type="transmembrane region" description="Helical" evidence="1">
    <location>
        <begin position="102"/>
        <end position="123"/>
    </location>
</feature>
<feature type="transmembrane region" description="Helical" evidence="1">
    <location>
        <begin position="7"/>
        <end position="27"/>
    </location>
</feature>
<dbReference type="AlphaFoldDB" id="A0A892ZG35"/>
<dbReference type="RefSeq" id="WP_230338095.1">
    <property type="nucleotide sequence ID" value="NZ_CP069798.1"/>
</dbReference>
<keyword evidence="1" id="KW-0472">Membrane</keyword>
<gene>
    <name evidence="2" type="ORF">JQU52_08565</name>
</gene>
<dbReference type="KEGG" id="ptes:JQU52_08565"/>
<evidence type="ECO:0000313" key="2">
    <source>
        <dbReference type="EMBL" id="QRQ80807.1"/>
    </source>
</evidence>
<keyword evidence="1" id="KW-0812">Transmembrane</keyword>
<feature type="transmembrane region" description="Helical" evidence="1">
    <location>
        <begin position="33"/>
        <end position="53"/>
    </location>
</feature>
<evidence type="ECO:0000313" key="3">
    <source>
        <dbReference type="Proteomes" id="UP000653156"/>
    </source>
</evidence>
<reference evidence="2" key="1">
    <citation type="submission" date="2021-02" db="EMBL/GenBank/DDBJ databases">
        <title>Neisseriaceae sp. 26B isolated from the cloaca of a Common Toad-headed Turtle (Mesoclemmys nasuta).</title>
        <authorList>
            <person name="Spergser J."/>
            <person name="Busse H.-J."/>
        </authorList>
    </citation>
    <scope>NUCLEOTIDE SEQUENCE</scope>
    <source>
        <strain evidence="2">26B</strain>
    </source>
</reference>
<accession>A0A892ZG35</accession>
<proteinExistence type="predicted"/>
<evidence type="ECO:0000256" key="1">
    <source>
        <dbReference type="SAM" id="Phobius"/>
    </source>
</evidence>
<organism evidence="2 3">
    <name type="scientific">Paralysiella testudinis</name>
    <dbReference type="NCBI Taxonomy" id="2809020"/>
    <lineage>
        <taxon>Bacteria</taxon>
        <taxon>Pseudomonadati</taxon>
        <taxon>Pseudomonadota</taxon>
        <taxon>Betaproteobacteria</taxon>
        <taxon>Neisseriales</taxon>
        <taxon>Neisseriaceae</taxon>
        <taxon>Paralysiella</taxon>
    </lineage>
</organism>
<feature type="transmembrane region" description="Helical" evidence="1">
    <location>
        <begin position="60"/>
        <end position="82"/>
    </location>
</feature>
<keyword evidence="3" id="KW-1185">Reference proteome</keyword>
<name>A0A892ZG35_9NEIS</name>
<sequence length="137" mass="15928">MLSKPEEFILAILAGLWVVLTYFLAAYTGMPTHTALLITVLTLIWAIVFFLLWQRNRVRLLWPVFMGLLVACWWPALDWLAIKDLLQLNAATETIIVSRPWYATWTAKFIYAIVPMLAGYVLIWKLKHRPARDQMIP</sequence>
<keyword evidence="1" id="KW-1133">Transmembrane helix</keyword>
<dbReference type="EMBL" id="CP069798">
    <property type="protein sequence ID" value="QRQ80807.1"/>
    <property type="molecule type" value="Genomic_DNA"/>
</dbReference>
<dbReference type="Proteomes" id="UP000653156">
    <property type="component" value="Chromosome"/>
</dbReference>
<protein>
    <submittedName>
        <fullName evidence="2">Uncharacterized protein</fullName>
    </submittedName>
</protein>